<evidence type="ECO:0000313" key="2">
    <source>
        <dbReference type="EMBL" id="TKA71067.1"/>
    </source>
</evidence>
<protein>
    <submittedName>
        <fullName evidence="2">Uncharacterized protein</fullName>
    </submittedName>
</protein>
<accession>A0A4U0X5Q7</accession>
<dbReference type="AlphaFoldDB" id="A0A4U0X5Q7"/>
<comment type="caution">
    <text evidence="2">The sequence shown here is derived from an EMBL/GenBank/DDBJ whole genome shotgun (WGS) entry which is preliminary data.</text>
</comment>
<evidence type="ECO:0000256" key="1">
    <source>
        <dbReference type="SAM" id="MobiDB-lite"/>
    </source>
</evidence>
<feature type="region of interest" description="Disordered" evidence="1">
    <location>
        <begin position="1"/>
        <end position="23"/>
    </location>
</feature>
<organism evidence="2 3">
    <name type="scientific">Friedmanniomyces simplex</name>
    <dbReference type="NCBI Taxonomy" id="329884"/>
    <lineage>
        <taxon>Eukaryota</taxon>
        <taxon>Fungi</taxon>
        <taxon>Dikarya</taxon>
        <taxon>Ascomycota</taxon>
        <taxon>Pezizomycotina</taxon>
        <taxon>Dothideomycetes</taxon>
        <taxon>Dothideomycetidae</taxon>
        <taxon>Mycosphaerellales</taxon>
        <taxon>Teratosphaeriaceae</taxon>
        <taxon>Friedmanniomyces</taxon>
    </lineage>
</organism>
<proteinExistence type="predicted"/>
<reference evidence="2 3" key="1">
    <citation type="submission" date="2017-03" db="EMBL/GenBank/DDBJ databases">
        <title>Genomes of endolithic fungi from Antarctica.</title>
        <authorList>
            <person name="Coleine C."/>
            <person name="Masonjones S."/>
            <person name="Stajich J.E."/>
        </authorList>
    </citation>
    <scope>NUCLEOTIDE SEQUENCE [LARGE SCALE GENOMIC DNA]</scope>
    <source>
        <strain evidence="2 3">CCFEE 5184</strain>
    </source>
</reference>
<sequence length="56" mass="6412">MNNDLSPKPNDPSDPEATNRQEEHNLIRLGIDLLNTLLNTRDFNSPVIQHHLSPRI</sequence>
<evidence type="ECO:0000313" key="3">
    <source>
        <dbReference type="Proteomes" id="UP000309340"/>
    </source>
</evidence>
<gene>
    <name evidence="2" type="ORF">B0A55_07228</name>
</gene>
<name>A0A4U0X5Q7_9PEZI</name>
<dbReference type="EMBL" id="NAJQ01000369">
    <property type="protein sequence ID" value="TKA71067.1"/>
    <property type="molecule type" value="Genomic_DNA"/>
</dbReference>
<dbReference type="Proteomes" id="UP000309340">
    <property type="component" value="Unassembled WGS sequence"/>
</dbReference>
<keyword evidence="3" id="KW-1185">Reference proteome</keyword>